<feature type="region of interest" description="Disordered" evidence="1">
    <location>
        <begin position="84"/>
        <end position="310"/>
    </location>
</feature>
<dbReference type="GeneTree" id="ENSGT00940000153997"/>
<feature type="compositionally biased region" description="Polar residues" evidence="1">
    <location>
        <begin position="22"/>
        <end position="31"/>
    </location>
</feature>
<feature type="compositionally biased region" description="Basic residues" evidence="1">
    <location>
        <begin position="163"/>
        <end position="180"/>
    </location>
</feature>
<dbReference type="KEGG" id="tng:GSTEN00012010G001"/>
<feature type="compositionally biased region" description="Basic and acidic residues" evidence="1">
    <location>
        <begin position="1"/>
        <end position="11"/>
    </location>
</feature>
<reference evidence="3 5" key="1">
    <citation type="journal article" date="2004" name="Nature">
        <title>Genome duplication in the teleost fish Tetraodon nigroviridis reveals the early vertebrate proto-karyotype.</title>
        <authorList>
            <person name="Jaillon O."/>
            <person name="Aury J.-M."/>
            <person name="Brunet F."/>
            <person name="Petit J.-L."/>
            <person name="Stange-Thomann N."/>
            <person name="Mauceli E."/>
            <person name="Bouneau L."/>
            <person name="Fischer C."/>
            <person name="Ozouf-Costaz C."/>
            <person name="Bernot A."/>
            <person name="Nicaud S."/>
            <person name="Jaffe D."/>
            <person name="Fisher S."/>
            <person name="Lutfalla G."/>
            <person name="Dossat C."/>
            <person name="Segurens B."/>
            <person name="Dasilva C."/>
            <person name="Salanoubat M."/>
            <person name="Levy M."/>
            <person name="Boudet N."/>
            <person name="Castellano S."/>
            <person name="Anthouard V."/>
            <person name="Jubin C."/>
            <person name="Castelli V."/>
            <person name="Katinka M."/>
            <person name="Vacherie B."/>
            <person name="Biemont C."/>
            <person name="Skalli Z."/>
            <person name="Cattolico L."/>
            <person name="Poulain J."/>
            <person name="De Berardinis V."/>
            <person name="Cruaud C."/>
            <person name="Duprat S."/>
            <person name="Brottier P."/>
            <person name="Coutanceau J.-P."/>
            <person name="Gouzy J."/>
            <person name="Parra G."/>
            <person name="Lardier G."/>
            <person name="Chapple C."/>
            <person name="McKernan K.J."/>
            <person name="McEwan P."/>
            <person name="Bosak S."/>
            <person name="Kellis M."/>
            <person name="Volff J.-N."/>
            <person name="Guigo R."/>
            <person name="Zody M.C."/>
            <person name="Mesirov J."/>
            <person name="Lindblad-Toh K."/>
            <person name="Birren B."/>
            <person name="Nusbaum C."/>
            <person name="Kahn D."/>
            <person name="Robinson-Rechavi M."/>
            <person name="Laudet V."/>
            <person name="Schachter V."/>
            <person name="Quetier F."/>
            <person name="Saurin W."/>
            <person name="Scarpelli C."/>
            <person name="Wincker P."/>
            <person name="Lander E.S."/>
            <person name="Weissenbach J."/>
            <person name="Roest Crollius H."/>
        </authorList>
    </citation>
    <scope>NUCLEOTIDE SEQUENCE [LARGE SCALE GENOMIC DNA]</scope>
</reference>
<feature type="domain" description="FAM21/CAPZIP" evidence="2">
    <location>
        <begin position="65"/>
        <end position="184"/>
    </location>
</feature>
<gene>
    <name evidence="3" type="ORF">GSTENG00012010001</name>
</gene>
<evidence type="ECO:0000313" key="5">
    <source>
        <dbReference type="Proteomes" id="UP000007303"/>
    </source>
</evidence>
<dbReference type="AlphaFoldDB" id="Q4SVF0"/>
<evidence type="ECO:0000256" key="1">
    <source>
        <dbReference type="SAM" id="MobiDB-lite"/>
    </source>
</evidence>
<reference evidence="3" key="2">
    <citation type="submission" date="2004-02" db="EMBL/GenBank/DDBJ databases">
        <authorList>
            <consortium name="Genoscope"/>
            <consortium name="Whitehead Institute Centre for Genome Research"/>
        </authorList>
    </citation>
    <scope>NUCLEOTIDE SEQUENCE</scope>
</reference>
<evidence type="ECO:0000259" key="2">
    <source>
        <dbReference type="Pfam" id="PF15255"/>
    </source>
</evidence>
<dbReference type="OrthoDB" id="9450049at2759"/>
<dbReference type="Pfam" id="PF15255">
    <property type="entry name" value="CAP-ZIP_m"/>
    <property type="match status" value="1"/>
</dbReference>
<evidence type="ECO:0000313" key="4">
    <source>
        <dbReference type="Ensembl" id="ENSTNIP00000009087.1"/>
    </source>
</evidence>
<proteinExistence type="predicted"/>
<evidence type="ECO:0000313" key="3">
    <source>
        <dbReference type="EMBL" id="CAF95382.1"/>
    </source>
</evidence>
<name>Q4SVF0_TETNG</name>
<feature type="compositionally biased region" description="Basic and acidic residues" evidence="1">
    <location>
        <begin position="229"/>
        <end position="256"/>
    </location>
</feature>
<keyword evidence="5" id="KW-1185">Reference proteome</keyword>
<reference evidence="4" key="3">
    <citation type="submission" date="2025-05" db="UniProtKB">
        <authorList>
            <consortium name="Ensembl"/>
        </authorList>
    </citation>
    <scope>IDENTIFICATION</scope>
</reference>
<feature type="compositionally biased region" description="Basic and acidic residues" evidence="1">
    <location>
        <begin position="198"/>
        <end position="216"/>
    </location>
</feature>
<dbReference type="Proteomes" id="UP000007303">
    <property type="component" value="Unassembled WGS sequence"/>
</dbReference>
<protein>
    <submittedName>
        <fullName evidence="3">(spotted green pufferfish) hypothetical protein</fullName>
    </submittedName>
    <submittedName>
        <fullName evidence="4">Duboraya</fullName>
    </submittedName>
</protein>
<dbReference type="OMA" id="QEGAETH"/>
<sequence>MEEEAPCRRSVAELAGRFKGPTPQQDATGQESQEKPVRRRPPRSLQLPKTQEDNQEPPSVTSPLPTKAKRNSALIEKIQANLALSPGALMPSPKSPGFRMLPPAFPPPSPGSALVTGVTSPSTPTPTSPVLASPLTEEEGPASFEDPPVVLEGSTLSNANIKARARHSIRRRPPSRRHRQASSGEDVSDVSEGGVCVHSEKEKEGGGEEQQDGKPGEEEDKSEGSTGHAENETHQEETAERPAREEDEEMKNGTPEREEDDKSSETKVEEEKEDTERRDHGTEKPTHSNTDEEDKMKPEPQEPTSRPSVR</sequence>
<feature type="compositionally biased region" description="Basic and acidic residues" evidence="1">
    <location>
        <begin position="263"/>
        <end position="300"/>
    </location>
</feature>
<feature type="region of interest" description="Disordered" evidence="1">
    <location>
        <begin position="1"/>
        <end position="72"/>
    </location>
</feature>
<dbReference type="HOGENOM" id="CLU_072611_0_0_1"/>
<feature type="compositionally biased region" description="Low complexity" evidence="1">
    <location>
        <begin position="111"/>
        <end position="122"/>
    </location>
</feature>
<dbReference type="Ensembl" id="ENSTNIT00000009258.1">
    <property type="protein sequence ID" value="ENSTNIP00000009087.1"/>
    <property type="gene ID" value="ENSTNIG00000006327.1"/>
</dbReference>
<dbReference type="STRING" id="99883.ENSTNIP00000009087"/>
<organism evidence="3">
    <name type="scientific">Tetraodon nigroviridis</name>
    <name type="common">Spotted green pufferfish</name>
    <name type="synonym">Chelonodon nigroviridis</name>
    <dbReference type="NCBI Taxonomy" id="99883"/>
    <lineage>
        <taxon>Eukaryota</taxon>
        <taxon>Metazoa</taxon>
        <taxon>Chordata</taxon>
        <taxon>Craniata</taxon>
        <taxon>Vertebrata</taxon>
        <taxon>Euteleostomi</taxon>
        <taxon>Actinopterygii</taxon>
        <taxon>Neopterygii</taxon>
        <taxon>Teleostei</taxon>
        <taxon>Neoteleostei</taxon>
        <taxon>Acanthomorphata</taxon>
        <taxon>Eupercaria</taxon>
        <taxon>Tetraodontiformes</taxon>
        <taxon>Tetradontoidea</taxon>
        <taxon>Tetraodontidae</taxon>
        <taxon>Tetraodon</taxon>
    </lineage>
</organism>
<accession>Q4SVF0</accession>
<dbReference type="EMBL" id="CAAE01013760">
    <property type="protein sequence ID" value="CAF95382.1"/>
    <property type="molecule type" value="Genomic_DNA"/>
</dbReference>
<dbReference type="InterPro" id="IPR029341">
    <property type="entry name" value="FAM21/CAPZIP"/>
</dbReference>